<keyword evidence="4 6" id="KW-0963">Cytoplasm</keyword>
<dbReference type="PANTHER" id="PTHR38103:SF1">
    <property type="entry name" value="RECOMBINATION-ASSOCIATED PROTEIN RDGC"/>
    <property type="match status" value="1"/>
</dbReference>
<accession>A0ABW4Y3B7</accession>
<dbReference type="HAMAP" id="MF_00194">
    <property type="entry name" value="RdgC"/>
    <property type="match status" value="1"/>
</dbReference>
<comment type="subcellular location">
    <subcellularLocation>
        <location evidence="1 6">Cytoplasm</location>
        <location evidence="1 6">Nucleoid</location>
    </subcellularLocation>
</comment>
<comment type="similarity">
    <text evidence="2 6">Belongs to the RdgC family.</text>
</comment>
<dbReference type="Pfam" id="PF04381">
    <property type="entry name" value="RdgC"/>
    <property type="match status" value="1"/>
</dbReference>
<sequence>MFKNARFFRLDTSFGLDAAELEERLATRRFRPCGPIETATMGWAAPLGEETSALVHAVGGCFLMCARKQERLLPSAAVAEALDERVAELESGEARDIGRAERRRLREQIINEMLPRAFTRSRRTQLYVDTEAGWLVVDAASEKQAEDIVSLLRETLESLPAKLPAPSKTPTAIMSSWLLEDSAPNDFVPGDACELRDAEDNAGVIRCSKQDLASDEILNHLRAGKRATKLALEWDERLSFTLAEDLSLKRLRVGDSLLEELDDDDMDPAMRLDAEFAILALQLRQLIARFDELFVLSATSLAAASPTESSSAEPGPAPTRQDAPF</sequence>
<evidence type="ECO:0000256" key="1">
    <source>
        <dbReference type="ARBA" id="ARBA00004453"/>
    </source>
</evidence>
<keyword evidence="5 6" id="KW-0233">DNA recombination</keyword>
<evidence type="ECO:0000256" key="2">
    <source>
        <dbReference type="ARBA" id="ARBA00008657"/>
    </source>
</evidence>
<evidence type="ECO:0000313" key="9">
    <source>
        <dbReference type="Proteomes" id="UP001597337"/>
    </source>
</evidence>
<feature type="region of interest" description="Disordered" evidence="7">
    <location>
        <begin position="305"/>
        <end position="325"/>
    </location>
</feature>
<gene>
    <name evidence="6" type="primary">rdgC</name>
    <name evidence="8" type="ORF">ACFSJC_00710</name>
</gene>
<organism evidence="8 9">
    <name type="scientific">Thiorhodococcus fuscus</name>
    <dbReference type="NCBI Taxonomy" id="527200"/>
    <lineage>
        <taxon>Bacteria</taxon>
        <taxon>Pseudomonadati</taxon>
        <taxon>Pseudomonadota</taxon>
        <taxon>Gammaproteobacteria</taxon>
        <taxon>Chromatiales</taxon>
        <taxon>Chromatiaceae</taxon>
        <taxon>Thiorhodococcus</taxon>
    </lineage>
</organism>
<dbReference type="InterPro" id="IPR007476">
    <property type="entry name" value="RdgC"/>
</dbReference>
<evidence type="ECO:0000256" key="7">
    <source>
        <dbReference type="SAM" id="MobiDB-lite"/>
    </source>
</evidence>
<protein>
    <recommendedName>
        <fullName evidence="3 6">Recombination-associated protein RdgC</fullName>
    </recommendedName>
</protein>
<evidence type="ECO:0000256" key="5">
    <source>
        <dbReference type="ARBA" id="ARBA00023172"/>
    </source>
</evidence>
<evidence type="ECO:0000313" key="8">
    <source>
        <dbReference type="EMBL" id="MFD2110358.1"/>
    </source>
</evidence>
<evidence type="ECO:0000256" key="4">
    <source>
        <dbReference type="ARBA" id="ARBA00022490"/>
    </source>
</evidence>
<comment type="caution">
    <text evidence="8">The sequence shown here is derived from an EMBL/GenBank/DDBJ whole genome shotgun (WGS) entry which is preliminary data.</text>
</comment>
<name>A0ABW4Y3B7_9GAMM</name>
<dbReference type="PANTHER" id="PTHR38103">
    <property type="entry name" value="RECOMBINATION-ASSOCIATED PROTEIN RDGC"/>
    <property type="match status" value="1"/>
</dbReference>
<reference evidence="9" key="1">
    <citation type="journal article" date="2019" name="Int. J. Syst. Evol. Microbiol.">
        <title>The Global Catalogue of Microorganisms (GCM) 10K type strain sequencing project: providing services to taxonomists for standard genome sequencing and annotation.</title>
        <authorList>
            <consortium name="The Broad Institute Genomics Platform"/>
            <consortium name="The Broad Institute Genome Sequencing Center for Infectious Disease"/>
            <person name="Wu L."/>
            <person name="Ma J."/>
        </authorList>
    </citation>
    <scope>NUCLEOTIDE SEQUENCE [LARGE SCALE GENOMIC DNA]</scope>
    <source>
        <strain evidence="9">KACC 12597</strain>
    </source>
</reference>
<dbReference type="EMBL" id="JBHUHX010000001">
    <property type="protein sequence ID" value="MFD2110358.1"/>
    <property type="molecule type" value="Genomic_DNA"/>
</dbReference>
<keyword evidence="9" id="KW-1185">Reference proteome</keyword>
<feature type="compositionally biased region" description="Low complexity" evidence="7">
    <location>
        <begin position="305"/>
        <end position="314"/>
    </location>
</feature>
<dbReference type="NCBIfam" id="NF001464">
    <property type="entry name" value="PRK00321.1-5"/>
    <property type="match status" value="1"/>
</dbReference>
<evidence type="ECO:0000256" key="6">
    <source>
        <dbReference type="HAMAP-Rule" id="MF_00194"/>
    </source>
</evidence>
<dbReference type="RefSeq" id="WP_386021753.1">
    <property type="nucleotide sequence ID" value="NZ_JBHUHX010000001.1"/>
</dbReference>
<dbReference type="Proteomes" id="UP001597337">
    <property type="component" value="Unassembled WGS sequence"/>
</dbReference>
<comment type="function">
    <text evidence="6">May be involved in recombination.</text>
</comment>
<evidence type="ECO:0000256" key="3">
    <source>
        <dbReference type="ARBA" id="ARBA00022296"/>
    </source>
</evidence>
<proteinExistence type="inferred from homology"/>